<accession>A0A225V949</accession>
<comment type="caution">
    <text evidence="1">The sequence shown here is derived from an EMBL/GenBank/DDBJ whole genome shotgun (WGS) entry which is preliminary data.</text>
</comment>
<dbReference type="EMBL" id="NBNE01006716">
    <property type="protein sequence ID" value="OWZ01624.1"/>
    <property type="molecule type" value="Genomic_DNA"/>
</dbReference>
<evidence type="ECO:0000313" key="2">
    <source>
        <dbReference type="Proteomes" id="UP000198211"/>
    </source>
</evidence>
<proteinExistence type="predicted"/>
<dbReference type="AlphaFoldDB" id="A0A225V949"/>
<name>A0A225V949_9STRA</name>
<dbReference type="Proteomes" id="UP000198211">
    <property type="component" value="Unassembled WGS sequence"/>
</dbReference>
<gene>
    <name evidence="1" type="ORF">PHMEG_00026952</name>
</gene>
<sequence length="122" mass="12807">MLPSMPVAACVVVSCPTIAHVDTLVSSDGILVDGDVRVSLQPAASIAVELYCTKVTVGKAASCQQNDGLRAQEGAAVSTSSGKINVDSAKDDAMRTSFFMKESNNEDEAKMLRLFHLICLSG</sequence>
<keyword evidence="2" id="KW-1185">Reference proteome</keyword>
<organism evidence="1 2">
    <name type="scientific">Phytophthora megakarya</name>
    <dbReference type="NCBI Taxonomy" id="4795"/>
    <lineage>
        <taxon>Eukaryota</taxon>
        <taxon>Sar</taxon>
        <taxon>Stramenopiles</taxon>
        <taxon>Oomycota</taxon>
        <taxon>Peronosporomycetes</taxon>
        <taxon>Peronosporales</taxon>
        <taxon>Peronosporaceae</taxon>
        <taxon>Phytophthora</taxon>
    </lineage>
</organism>
<evidence type="ECO:0000313" key="1">
    <source>
        <dbReference type="EMBL" id="OWZ01624.1"/>
    </source>
</evidence>
<reference evidence="2" key="1">
    <citation type="submission" date="2017-03" db="EMBL/GenBank/DDBJ databases">
        <title>Phytopthora megakarya and P. palmivora, two closely related causual agents of cacao black pod achieved similar genome size and gene model numbers by different mechanisms.</title>
        <authorList>
            <person name="Ali S."/>
            <person name="Shao J."/>
            <person name="Larry D.J."/>
            <person name="Kronmiller B."/>
            <person name="Shen D."/>
            <person name="Strem M.D."/>
            <person name="Melnick R.L."/>
            <person name="Guiltinan M.J."/>
            <person name="Tyler B.M."/>
            <person name="Meinhardt L.W."/>
            <person name="Bailey B.A."/>
        </authorList>
    </citation>
    <scope>NUCLEOTIDE SEQUENCE [LARGE SCALE GENOMIC DNA]</scope>
    <source>
        <strain evidence="2">zdho120</strain>
    </source>
</reference>
<protein>
    <submittedName>
        <fullName evidence="1">Uncharacterized protein</fullName>
    </submittedName>
</protein>